<keyword evidence="4" id="KW-1185">Reference proteome</keyword>
<proteinExistence type="predicted"/>
<evidence type="ECO:0000256" key="2">
    <source>
        <dbReference type="SAM" id="Phobius"/>
    </source>
</evidence>
<feature type="region of interest" description="Disordered" evidence="1">
    <location>
        <begin position="23"/>
        <end position="51"/>
    </location>
</feature>
<dbReference type="Proteomes" id="UP001066276">
    <property type="component" value="Chromosome 1_1"/>
</dbReference>
<comment type="caution">
    <text evidence="3">The sequence shown here is derived from an EMBL/GenBank/DDBJ whole genome shotgun (WGS) entry which is preliminary data.</text>
</comment>
<keyword evidence="2" id="KW-0812">Transmembrane</keyword>
<feature type="transmembrane region" description="Helical" evidence="2">
    <location>
        <begin position="192"/>
        <end position="212"/>
    </location>
</feature>
<accession>A0AAV7WMI6</accession>
<gene>
    <name evidence="3" type="ORF">NDU88_001758</name>
</gene>
<dbReference type="EMBL" id="JANPWB010000001">
    <property type="protein sequence ID" value="KAJ1214131.1"/>
    <property type="molecule type" value="Genomic_DNA"/>
</dbReference>
<sequence>MEAGLDSILRRLKLLSGGSAGAGGHAASRGGRVQPVSCSLRQPPTGAAGAGSHPTVIGAGGSAYVVLVAGLLAVLPLVQVPVLPVVEGGSSPSPASLRWLPTGDAAADSSDGSGGAGGGACGRAAGGAARSAGGGAGGFAGGHQAFTFSLSRLKCLAWVFCPFLTLADAVATLALSAGVLEEALLGGSCSLPLLHAVAFFTLAGGGMVWSFAGVGGTLGVLTGAPFEPLGVAGTTADGDLMDEVLA</sequence>
<dbReference type="AlphaFoldDB" id="A0AAV7WMI6"/>
<reference evidence="3" key="1">
    <citation type="journal article" date="2022" name="bioRxiv">
        <title>Sequencing and chromosome-scale assembly of the giantPleurodeles waltlgenome.</title>
        <authorList>
            <person name="Brown T."/>
            <person name="Elewa A."/>
            <person name="Iarovenko S."/>
            <person name="Subramanian E."/>
            <person name="Araus A.J."/>
            <person name="Petzold A."/>
            <person name="Susuki M."/>
            <person name="Suzuki K.-i.T."/>
            <person name="Hayashi T."/>
            <person name="Toyoda A."/>
            <person name="Oliveira C."/>
            <person name="Osipova E."/>
            <person name="Leigh N.D."/>
            <person name="Simon A."/>
            <person name="Yun M.H."/>
        </authorList>
    </citation>
    <scope>NUCLEOTIDE SEQUENCE</scope>
    <source>
        <strain evidence="3">20211129_DDA</strain>
        <tissue evidence="3">Liver</tissue>
    </source>
</reference>
<name>A0AAV7WMI6_PLEWA</name>
<feature type="transmembrane region" description="Helical" evidence="2">
    <location>
        <begin position="63"/>
        <end position="86"/>
    </location>
</feature>
<feature type="region of interest" description="Disordered" evidence="1">
    <location>
        <begin position="88"/>
        <end position="112"/>
    </location>
</feature>
<organism evidence="3 4">
    <name type="scientific">Pleurodeles waltl</name>
    <name type="common">Iberian ribbed newt</name>
    <dbReference type="NCBI Taxonomy" id="8319"/>
    <lineage>
        <taxon>Eukaryota</taxon>
        <taxon>Metazoa</taxon>
        <taxon>Chordata</taxon>
        <taxon>Craniata</taxon>
        <taxon>Vertebrata</taxon>
        <taxon>Euteleostomi</taxon>
        <taxon>Amphibia</taxon>
        <taxon>Batrachia</taxon>
        <taxon>Caudata</taxon>
        <taxon>Salamandroidea</taxon>
        <taxon>Salamandridae</taxon>
        <taxon>Pleurodelinae</taxon>
        <taxon>Pleurodeles</taxon>
    </lineage>
</organism>
<protein>
    <submittedName>
        <fullName evidence="3">Uncharacterized protein</fullName>
    </submittedName>
</protein>
<feature type="transmembrane region" description="Helical" evidence="2">
    <location>
        <begin position="156"/>
        <end position="180"/>
    </location>
</feature>
<evidence type="ECO:0000256" key="1">
    <source>
        <dbReference type="SAM" id="MobiDB-lite"/>
    </source>
</evidence>
<evidence type="ECO:0000313" key="3">
    <source>
        <dbReference type="EMBL" id="KAJ1214131.1"/>
    </source>
</evidence>
<keyword evidence="2" id="KW-0472">Membrane</keyword>
<evidence type="ECO:0000313" key="4">
    <source>
        <dbReference type="Proteomes" id="UP001066276"/>
    </source>
</evidence>
<keyword evidence="2" id="KW-1133">Transmembrane helix</keyword>